<name>A0A948T1X9_9FIRM</name>
<accession>A0A948T1X9</accession>
<reference evidence="1" key="1">
    <citation type="journal article" date="2021" name="PeerJ">
        <title>Extensive microbial diversity within the chicken gut microbiome revealed by metagenomics and culture.</title>
        <authorList>
            <person name="Gilroy R."/>
            <person name="Ravi A."/>
            <person name="Getino M."/>
            <person name="Pursley I."/>
            <person name="Horton D.L."/>
            <person name="Alikhan N.F."/>
            <person name="Baker D."/>
            <person name="Gharbi K."/>
            <person name="Hall N."/>
            <person name="Watson M."/>
            <person name="Adriaenssens E.M."/>
            <person name="Foster-Nyarko E."/>
            <person name="Jarju S."/>
            <person name="Secka A."/>
            <person name="Antonio M."/>
            <person name="Oren A."/>
            <person name="Chaudhuri R.R."/>
            <person name="La Ragione R."/>
            <person name="Hildebrand F."/>
            <person name="Pallen M.J."/>
        </authorList>
    </citation>
    <scope>NUCLEOTIDE SEQUENCE</scope>
    <source>
        <strain evidence="1">B5_2728</strain>
    </source>
</reference>
<sequence>MMKLIVGTKGTGKTKTMVDAINAVTKTTKGNVVVLEQSMQLTYDVDHAARLIDVEDYKIHGYQAMYGFVAGVLAGNYDITDLFIDGLMKIVDKDVSGLVDFLEAVEAVAGNTNVTLTLSLAPEALPEGAKKYL</sequence>
<gene>
    <name evidence="1" type="ORF">H9882_03005</name>
</gene>
<evidence type="ECO:0000313" key="2">
    <source>
        <dbReference type="Proteomes" id="UP000713596"/>
    </source>
</evidence>
<comment type="caution">
    <text evidence="1">The sequence shown here is derived from an EMBL/GenBank/DDBJ whole genome shotgun (WGS) entry which is preliminary data.</text>
</comment>
<evidence type="ECO:0000313" key="1">
    <source>
        <dbReference type="EMBL" id="MBU3805844.1"/>
    </source>
</evidence>
<evidence type="ECO:0008006" key="3">
    <source>
        <dbReference type="Google" id="ProtNLM"/>
    </source>
</evidence>
<proteinExistence type="predicted"/>
<dbReference type="AlphaFoldDB" id="A0A948T1X9"/>
<reference evidence="1" key="2">
    <citation type="submission" date="2021-04" db="EMBL/GenBank/DDBJ databases">
        <authorList>
            <person name="Gilroy R."/>
        </authorList>
    </citation>
    <scope>NUCLEOTIDE SEQUENCE</scope>
    <source>
        <strain evidence="1">B5_2728</strain>
    </source>
</reference>
<dbReference type="EMBL" id="JAHLFP010000020">
    <property type="protein sequence ID" value="MBU3805844.1"/>
    <property type="molecule type" value="Genomic_DNA"/>
</dbReference>
<organism evidence="1 2">
    <name type="scientific">Candidatus Allofournierella pullistercoris</name>
    <dbReference type="NCBI Taxonomy" id="2838597"/>
    <lineage>
        <taxon>Bacteria</taxon>
        <taxon>Bacillati</taxon>
        <taxon>Bacillota</taxon>
        <taxon>Clostridia</taxon>
        <taxon>Eubacteriales</taxon>
        <taxon>Oscillospiraceae</taxon>
        <taxon>Allofournierella</taxon>
    </lineage>
</organism>
<protein>
    <recommendedName>
        <fullName evidence="3">Twitching motility protein PilT</fullName>
    </recommendedName>
</protein>
<dbReference type="Proteomes" id="UP000713596">
    <property type="component" value="Unassembled WGS sequence"/>
</dbReference>